<reference evidence="1 2" key="1">
    <citation type="submission" date="2013-01" db="EMBL/GenBank/DDBJ databases">
        <authorList>
            <person name="Bench S."/>
        </authorList>
    </citation>
    <scope>NUCLEOTIDE SEQUENCE [LARGE SCALE GENOMIC DNA]</scope>
    <source>
        <strain evidence="1 2">WH 8502</strain>
    </source>
</reference>
<dbReference type="EMBL" id="CAQK01000374">
    <property type="protein sequence ID" value="CCQ50903.1"/>
    <property type="molecule type" value="Genomic_DNA"/>
</dbReference>
<dbReference type="AlphaFoldDB" id="T2ICX5"/>
<dbReference type="Proteomes" id="UP000018348">
    <property type="component" value="Unassembled WGS sequence"/>
</dbReference>
<evidence type="ECO:0000313" key="2">
    <source>
        <dbReference type="Proteomes" id="UP000018348"/>
    </source>
</evidence>
<comment type="caution">
    <text evidence="1">The sequence shown here is derived from an EMBL/GenBank/DDBJ whole genome shotgun (WGS) entry which is preliminary data.</text>
</comment>
<dbReference type="GO" id="GO:0032259">
    <property type="term" value="P:methylation"/>
    <property type="evidence" value="ECO:0007669"/>
    <property type="project" value="UniProtKB-KW"/>
</dbReference>
<dbReference type="GO" id="GO:0009007">
    <property type="term" value="F:site-specific DNA-methyltransferase (adenine-specific) activity"/>
    <property type="evidence" value="ECO:0007669"/>
    <property type="project" value="UniProtKB-EC"/>
</dbReference>
<gene>
    <name evidence="1" type="ORF">CWATWH8502_3081</name>
</gene>
<protein>
    <submittedName>
        <fullName evidence="1">Adenine-specific methyltransferase</fullName>
        <ecNumber evidence="1">2.1.1.72</ecNumber>
    </submittedName>
</protein>
<keyword evidence="1" id="KW-0808">Transferase</keyword>
<proteinExistence type="predicted"/>
<dbReference type="RefSeq" id="WP_021830412.1">
    <property type="nucleotide sequence ID" value="NZ_CAQK01000374.1"/>
</dbReference>
<evidence type="ECO:0000313" key="1">
    <source>
        <dbReference type="EMBL" id="CCQ50903.1"/>
    </source>
</evidence>
<dbReference type="EC" id="2.1.1.72" evidence="1"/>
<accession>T2ICX5</accession>
<organism evidence="1 2">
    <name type="scientific">Crocosphaera watsonii WH 8502</name>
    <dbReference type="NCBI Taxonomy" id="423474"/>
    <lineage>
        <taxon>Bacteria</taxon>
        <taxon>Bacillati</taxon>
        <taxon>Cyanobacteriota</taxon>
        <taxon>Cyanophyceae</taxon>
        <taxon>Oscillatoriophycideae</taxon>
        <taxon>Chroococcales</taxon>
        <taxon>Aphanothecaceae</taxon>
        <taxon>Crocosphaera</taxon>
    </lineage>
</organism>
<keyword evidence="1" id="KW-0489">Methyltransferase</keyword>
<name>T2ICX5_CROWT</name>
<sequence length="52" mass="5905">MLEPKILKDIESAFRQFGYEAEDVFNSIAYIYSNIFSIKASEKLSGVLEKGN</sequence>
<reference evidence="1 2" key="2">
    <citation type="submission" date="2013-09" db="EMBL/GenBank/DDBJ databases">
        <title>Whole genome comparison of six Crocosphaera watsonii strains with differing phenotypes.</title>
        <authorList>
            <person name="Bench S.R."/>
            <person name="Heller P."/>
            <person name="Frank I."/>
            <person name="Arciniega M."/>
            <person name="Shilova I.N."/>
            <person name="Zehr J.P."/>
        </authorList>
    </citation>
    <scope>NUCLEOTIDE SEQUENCE [LARGE SCALE GENOMIC DNA]</scope>
    <source>
        <strain evidence="1 2">WH 8502</strain>
    </source>
</reference>